<dbReference type="Proteomes" id="UP000053370">
    <property type="component" value="Unassembled WGS sequence"/>
</dbReference>
<gene>
    <name evidence="1" type="ORF">ATC1_13338</name>
</gene>
<evidence type="ECO:0000313" key="2">
    <source>
        <dbReference type="Proteomes" id="UP000053370"/>
    </source>
</evidence>
<keyword evidence="2" id="KW-1185">Reference proteome</keyword>
<organism evidence="1">
    <name type="scientific">Flexilinea flocculi</name>
    <dbReference type="NCBI Taxonomy" id="1678840"/>
    <lineage>
        <taxon>Bacteria</taxon>
        <taxon>Bacillati</taxon>
        <taxon>Chloroflexota</taxon>
        <taxon>Anaerolineae</taxon>
        <taxon>Anaerolineales</taxon>
        <taxon>Anaerolineaceae</taxon>
        <taxon>Flexilinea</taxon>
    </lineage>
</organism>
<dbReference type="STRING" id="1678840.ATC1_13338"/>
<protein>
    <submittedName>
        <fullName evidence="1">Uncharacterized protein</fullName>
    </submittedName>
</protein>
<dbReference type="AlphaFoldDB" id="A0A0S7BJ59"/>
<dbReference type="EMBL" id="DF968181">
    <property type="protein sequence ID" value="GAP40365.1"/>
    <property type="molecule type" value="Genomic_DNA"/>
</dbReference>
<evidence type="ECO:0000313" key="1">
    <source>
        <dbReference type="EMBL" id="GAP40365.1"/>
    </source>
</evidence>
<proteinExistence type="predicted"/>
<accession>A0A0S7BJ59</accession>
<sequence length="115" mass="13519">MQRYFHFSDTLIGKKSRKKSAFNTRPLNQQLNVGRRWIKICVIINATEFDQILLKILILIIDDQFAFRFIKNADHFHAMIAIRNGLQIVFNAICKVFYAVPEGIFLRNIGYRDIT</sequence>
<reference evidence="1" key="1">
    <citation type="journal article" date="2015" name="Genome Announc.">
        <title>Draft Genome Sequence of Anaerolineae Strain TC1, a Novel Isolate from a Methanogenic Wastewater Treatment System.</title>
        <authorList>
            <person name="Matsuura N."/>
            <person name="Tourlousse D.M."/>
            <person name="Sun L."/>
            <person name="Toyonaga M."/>
            <person name="Kuroda K."/>
            <person name="Ohashi A."/>
            <person name="Cruz R."/>
            <person name="Yamaguchi T."/>
            <person name="Sekiguchi Y."/>
        </authorList>
    </citation>
    <scope>NUCLEOTIDE SEQUENCE [LARGE SCALE GENOMIC DNA]</scope>
    <source>
        <strain evidence="1">TC1</strain>
    </source>
</reference>
<name>A0A0S7BJ59_9CHLR</name>